<dbReference type="CDD" id="cd02440">
    <property type="entry name" value="AdoMet_MTases"/>
    <property type="match status" value="1"/>
</dbReference>
<dbReference type="EMBL" id="JAFLRJ010000256">
    <property type="protein sequence ID" value="MBO0515101.1"/>
    <property type="molecule type" value="Genomic_DNA"/>
</dbReference>
<dbReference type="Proteomes" id="UP000664167">
    <property type="component" value="Unassembled WGS sequence"/>
</dbReference>
<dbReference type="GO" id="GO:0032259">
    <property type="term" value="P:methylation"/>
    <property type="evidence" value="ECO:0007669"/>
    <property type="project" value="UniProtKB-KW"/>
</dbReference>
<dbReference type="SUPFAM" id="SSF53335">
    <property type="entry name" value="S-adenosyl-L-methionine-dependent methyltransferases"/>
    <property type="match status" value="1"/>
</dbReference>
<dbReference type="PANTHER" id="PTHR43167:SF1">
    <property type="entry name" value="PUTATIVE (AFU_ORTHOLOGUE AFUA_6G01830)-RELATED"/>
    <property type="match status" value="1"/>
</dbReference>
<sequence>MYDFDNAPLPEGPAVIAALRTAASDAGFLMSCDDRTGAFLATLAAAVPPGGRILELGTGVGAGSAWLLSGMAAEGVELVSVELDETVQAVARKHLGDDPRVSFVAADGGAWLDAYRGDPFDLVFADTWPGKFTHLDGALKLVKPHGTYVIDDLYPQPGRPEGHQAEVDRVLGELFARRDFTCVRMGQKGVSCGVLAAERSRGGSTRRGR</sequence>
<gene>
    <name evidence="1" type="ORF">J0695_25370</name>
</gene>
<dbReference type="AlphaFoldDB" id="A0A939JGE1"/>
<protein>
    <submittedName>
        <fullName evidence="1">Class I SAM-dependent methyltransferase</fullName>
    </submittedName>
</protein>
<dbReference type="Pfam" id="PF13578">
    <property type="entry name" value="Methyltransf_24"/>
    <property type="match status" value="1"/>
</dbReference>
<accession>A0A939JGE1</accession>
<organism evidence="1 2">
    <name type="scientific">Streptomyces beijiangensis</name>
    <dbReference type="NCBI Taxonomy" id="163361"/>
    <lineage>
        <taxon>Bacteria</taxon>
        <taxon>Bacillati</taxon>
        <taxon>Actinomycetota</taxon>
        <taxon>Actinomycetes</taxon>
        <taxon>Kitasatosporales</taxon>
        <taxon>Streptomycetaceae</taxon>
        <taxon>Streptomyces</taxon>
    </lineage>
</organism>
<name>A0A939JGE1_9ACTN</name>
<dbReference type="InterPro" id="IPR029063">
    <property type="entry name" value="SAM-dependent_MTases_sf"/>
</dbReference>
<keyword evidence="2" id="KW-1185">Reference proteome</keyword>
<dbReference type="Gene3D" id="3.40.50.150">
    <property type="entry name" value="Vaccinia Virus protein VP39"/>
    <property type="match status" value="1"/>
</dbReference>
<keyword evidence="1" id="KW-0489">Methyltransferase</keyword>
<evidence type="ECO:0000313" key="2">
    <source>
        <dbReference type="Proteomes" id="UP000664167"/>
    </source>
</evidence>
<keyword evidence="1" id="KW-0808">Transferase</keyword>
<proteinExistence type="predicted"/>
<reference evidence="1" key="1">
    <citation type="submission" date="2021-03" db="EMBL/GenBank/DDBJ databases">
        <title>Streptomyces poriferae sp. nov., a novel marine sponge-derived Actinobacteria species with anti-MRSA activity.</title>
        <authorList>
            <person name="Sandoval-Powers M."/>
            <person name="Kralova S."/>
            <person name="Nguyen G.-S."/>
            <person name="Fawwal D."/>
            <person name="Degnes K."/>
            <person name="Klinkenberg G."/>
            <person name="Sletta H."/>
            <person name="Wentzel A."/>
            <person name="Liles M.R."/>
        </authorList>
    </citation>
    <scope>NUCLEOTIDE SEQUENCE</scope>
    <source>
        <strain evidence="1">DSM 41794</strain>
    </source>
</reference>
<dbReference type="GO" id="GO:0008168">
    <property type="term" value="F:methyltransferase activity"/>
    <property type="evidence" value="ECO:0007669"/>
    <property type="project" value="UniProtKB-KW"/>
</dbReference>
<evidence type="ECO:0000313" key="1">
    <source>
        <dbReference type="EMBL" id="MBO0515101.1"/>
    </source>
</evidence>
<dbReference type="PANTHER" id="PTHR43167">
    <property type="entry name" value="PUTATIVE (AFU_ORTHOLOGUE AFUA_6G01830)-RELATED"/>
    <property type="match status" value="1"/>
</dbReference>
<comment type="caution">
    <text evidence="1">The sequence shown here is derived from an EMBL/GenBank/DDBJ whole genome shotgun (WGS) entry which is preliminary data.</text>
</comment>